<evidence type="ECO:0000313" key="3">
    <source>
        <dbReference type="Proteomes" id="UP001454036"/>
    </source>
</evidence>
<keyword evidence="3" id="KW-1185">Reference proteome</keyword>
<evidence type="ECO:0000256" key="1">
    <source>
        <dbReference type="SAM" id="MobiDB-lite"/>
    </source>
</evidence>
<dbReference type="EMBL" id="BAABME010002008">
    <property type="protein sequence ID" value="GAA0152569.1"/>
    <property type="molecule type" value="Genomic_DNA"/>
</dbReference>
<feature type="region of interest" description="Disordered" evidence="1">
    <location>
        <begin position="1"/>
        <end position="27"/>
    </location>
</feature>
<reference evidence="2 3" key="1">
    <citation type="submission" date="2024-01" db="EMBL/GenBank/DDBJ databases">
        <title>The complete chloroplast genome sequence of Lithospermum erythrorhizon: insights into the phylogenetic relationship among Boraginaceae species and the maternal lineages of purple gromwells.</title>
        <authorList>
            <person name="Okada T."/>
            <person name="Watanabe K."/>
        </authorList>
    </citation>
    <scope>NUCLEOTIDE SEQUENCE [LARGE SCALE GENOMIC DNA]</scope>
</reference>
<proteinExistence type="predicted"/>
<dbReference type="Proteomes" id="UP001454036">
    <property type="component" value="Unassembled WGS sequence"/>
</dbReference>
<name>A0AAV3PLG9_LITER</name>
<evidence type="ECO:0000313" key="2">
    <source>
        <dbReference type="EMBL" id="GAA0152569.1"/>
    </source>
</evidence>
<organism evidence="2 3">
    <name type="scientific">Lithospermum erythrorhizon</name>
    <name type="common">Purple gromwell</name>
    <name type="synonym">Lithospermum officinale var. erythrorhizon</name>
    <dbReference type="NCBI Taxonomy" id="34254"/>
    <lineage>
        <taxon>Eukaryota</taxon>
        <taxon>Viridiplantae</taxon>
        <taxon>Streptophyta</taxon>
        <taxon>Embryophyta</taxon>
        <taxon>Tracheophyta</taxon>
        <taxon>Spermatophyta</taxon>
        <taxon>Magnoliopsida</taxon>
        <taxon>eudicotyledons</taxon>
        <taxon>Gunneridae</taxon>
        <taxon>Pentapetalae</taxon>
        <taxon>asterids</taxon>
        <taxon>lamiids</taxon>
        <taxon>Boraginales</taxon>
        <taxon>Boraginaceae</taxon>
        <taxon>Boraginoideae</taxon>
        <taxon>Lithospermeae</taxon>
        <taxon>Lithospermum</taxon>
    </lineage>
</organism>
<protein>
    <submittedName>
        <fullName evidence="2">Uncharacterized protein</fullName>
    </submittedName>
</protein>
<gene>
    <name evidence="2" type="ORF">LIER_11018</name>
</gene>
<sequence>MSTRGETQKEKNNSLKERENLKKPIPHEEIVKVPFAKEKPEKTFRIGTMLEENHRENLIRLIKEDKDIFAWGPEDMPGIDTSFRWHKLHVDSMYVPIKKKKQTFNDEKNQAIRTKVDFLLKEDAISEF</sequence>
<dbReference type="AlphaFoldDB" id="A0AAV3PLG9"/>
<comment type="caution">
    <text evidence="2">The sequence shown here is derived from an EMBL/GenBank/DDBJ whole genome shotgun (WGS) entry which is preliminary data.</text>
</comment>
<accession>A0AAV3PLG9</accession>